<dbReference type="AlphaFoldDB" id="A0A7X2J0E8"/>
<dbReference type="RefSeq" id="WP_154308327.1">
    <property type="nucleotide sequence ID" value="NZ_WKKI01000026.1"/>
</dbReference>
<feature type="transmembrane region" description="Helical" evidence="1">
    <location>
        <begin position="145"/>
        <end position="166"/>
    </location>
</feature>
<dbReference type="SUPFAM" id="SSF55073">
    <property type="entry name" value="Nucleotide cyclase"/>
    <property type="match status" value="1"/>
</dbReference>
<dbReference type="NCBIfam" id="TIGR00254">
    <property type="entry name" value="GGDEF"/>
    <property type="match status" value="1"/>
</dbReference>
<comment type="caution">
    <text evidence="3">The sequence shown here is derived from an EMBL/GenBank/DDBJ whole genome shotgun (WGS) entry which is preliminary data.</text>
</comment>
<feature type="transmembrane region" description="Helical" evidence="1">
    <location>
        <begin position="100"/>
        <end position="116"/>
    </location>
</feature>
<dbReference type="Pfam" id="PF16927">
    <property type="entry name" value="HisKA_7TM"/>
    <property type="match status" value="1"/>
</dbReference>
<gene>
    <name evidence="3" type="ORF">GJU40_12935</name>
</gene>
<feature type="transmembrane region" description="Helical" evidence="1">
    <location>
        <begin position="6"/>
        <end position="26"/>
    </location>
</feature>
<accession>A0A7X2J0E8</accession>
<keyword evidence="1" id="KW-1133">Transmembrane helix</keyword>
<dbReference type="InterPro" id="IPR043128">
    <property type="entry name" value="Rev_trsase/Diguanyl_cyclase"/>
</dbReference>
<dbReference type="Gene3D" id="3.30.70.270">
    <property type="match status" value="1"/>
</dbReference>
<proteinExistence type="predicted"/>
<dbReference type="InterPro" id="IPR000160">
    <property type="entry name" value="GGDEF_dom"/>
</dbReference>
<keyword evidence="1" id="KW-0472">Membrane</keyword>
<feature type="transmembrane region" description="Helical" evidence="1">
    <location>
        <begin position="178"/>
        <end position="197"/>
    </location>
</feature>
<feature type="transmembrane region" description="Helical" evidence="1">
    <location>
        <begin position="38"/>
        <end position="55"/>
    </location>
</feature>
<protein>
    <submittedName>
        <fullName evidence="3">Diguanylate cyclase</fullName>
    </submittedName>
</protein>
<keyword evidence="4" id="KW-1185">Reference proteome</keyword>
<dbReference type="InterPro" id="IPR029787">
    <property type="entry name" value="Nucleotide_cyclase"/>
</dbReference>
<dbReference type="FunFam" id="3.30.70.270:FF:000001">
    <property type="entry name" value="Diguanylate cyclase domain protein"/>
    <property type="match status" value="1"/>
</dbReference>
<keyword evidence="1" id="KW-0812">Transmembrane</keyword>
<dbReference type="InterPro" id="IPR035965">
    <property type="entry name" value="PAS-like_dom_sf"/>
</dbReference>
<dbReference type="EMBL" id="WKKI01000026">
    <property type="protein sequence ID" value="MRX73046.1"/>
    <property type="molecule type" value="Genomic_DNA"/>
</dbReference>
<dbReference type="PANTHER" id="PTHR45138">
    <property type="entry name" value="REGULATORY COMPONENTS OF SENSORY TRANSDUCTION SYSTEM"/>
    <property type="match status" value="1"/>
</dbReference>
<dbReference type="PROSITE" id="PS50887">
    <property type="entry name" value="GGDEF"/>
    <property type="match status" value="1"/>
</dbReference>
<evidence type="ECO:0000313" key="3">
    <source>
        <dbReference type="EMBL" id="MRX73046.1"/>
    </source>
</evidence>
<feature type="transmembrane region" description="Helical" evidence="1">
    <location>
        <begin position="67"/>
        <end position="88"/>
    </location>
</feature>
<feature type="transmembrane region" description="Helical" evidence="1">
    <location>
        <begin position="209"/>
        <end position="229"/>
    </location>
</feature>
<feature type="domain" description="GGDEF" evidence="2">
    <location>
        <begin position="380"/>
        <end position="517"/>
    </location>
</feature>
<name>A0A7X2J0E8_9BACI</name>
<organism evidence="3 4">
    <name type="scientific">Metabacillus lacus</name>
    <dbReference type="NCBI Taxonomy" id="1983721"/>
    <lineage>
        <taxon>Bacteria</taxon>
        <taxon>Bacillati</taxon>
        <taxon>Bacillota</taxon>
        <taxon>Bacilli</taxon>
        <taxon>Bacillales</taxon>
        <taxon>Bacillaceae</taxon>
        <taxon>Metabacillus</taxon>
    </lineage>
</organism>
<dbReference type="PANTHER" id="PTHR45138:SF9">
    <property type="entry name" value="DIGUANYLATE CYCLASE DGCM-RELATED"/>
    <property type="match status" value="1"/>
</dbReference>
<evidence type="ECO:0000313" key="4">
    <source>
        <dbReference type="Proteomes" id="UP000448867"/>
    </source>
</evidence>
<dbReference type="GO" id="GO:0052621">
    <property type="term" value="F:diguanylate cyclase activity"/>
    <property type="evidence" value="ECO:0007669"/>
    <property type="project" value="TreeGrafter"/>
</dbReference>
<reference evidence="3 4" key="1">
    <citation type="submission" date="2019-11" db="EMBL/GenBank/DDBJ databases">
        <title>Bacillus lacus genome.</title>
        <authorList>
            <person name="Allen C.J."/>
            <person name="Newman J.D."/>
        </authorList>
    </citation>
    <scope>NUCLEOTIDE SEQUENCE [LARGE SCALE GENOMIC DNA]</scope>
    <source>
        <strain evidence="3 4">KCTC 33946</strain>
    </source>
</reference>
<dbReference type="OrthoDB" id="9759607at2"/>
<dbReference type="InterPro" id="IPR031621">
    <property type="entry name" value="HisKA_7TM"/>
</dbReference>
<dbReference type="InterPro" id="IPR050469">
    <property type="entry name" value="Diguanylate_Cyclase"/>
</dbReference>
<sequence>MMEDGWIYLLLIGVAGILSLVLSLFSHFALKDAPGARQYAMAALCSAVFSFAYLFELNSSSLIEVKFWLGIEYLVMPFIPGFILWMCIDYAAVKLGKKSLFLLFGLPVLTVFLHHTNDLHNLYYTSIKLKEGVPFEVAEFTYGPFFFFHALYLFLCLIISMVILLFQLAGSTLRFRVQISFMIAGLFLPIAANQYYLNDSSPYGIDLGPVSMSISFVFHALSLFSYRMFHVLPIAREKVFDSMNEGVMVLDHKGALVDYNKALKKVIPHVTSSSIGSTISHVMKQNRLLLDIIGGGRDSDFELEPDGVTKHYQVTFSSVFKKHTTIIGSIITFTDITDRVILQKKLARLAAYDGLTQIYNRTHFLEKAETALISLMKKESSAALILFDIDHFKLVNDTYGHQMGDTVITHVIQKAQACLQPQDLIGRYGGEEFIIFLHEAKEEEAIAAAESIRSSIEESLLSSESYKLHVTSSFGVSAVSCHSVSPGEAIKEAVEHADHALYAAKRAGRNNVQLFEESELYSV</sequence>
<evidence type="ECO:0000259" key="2">
    <source>
        <dbReference type="PROSITE" id="PS50887"/>
    </source>
</evidence>
<evidence type="ECO:0000256" key="1">
    <source>
        <dbReference type="SAM" id="Phobius"/>
    </source>
</evidence>
<dbReference type="Gene3D" id="3.30.450.20">
    <property type="entry name" value="PAS domain"/>
    <property type="match status" value="1"/>
</dbReference>
<dbReference type="SMART" id="SM00267">
    <property type="entry name" value="GGDEF"/>
    <property type="match status" value="1"/>
</dbReference>
<dbReference type="SUPFAM" id="SSF55785">
    <property type="entry name" value="PYP-like sensor domain (PAS domain)"/>
    <property type="match status" value="1"/>
</dbReference>
<dbReference type="Pfam" id="PF00990">
    <property type="entry name" value="GGDEF"/>
    <property type="match status" value="1"/>
</dbReference>
<dbReference type="Proteomes" id="UP000448867">
    <property type="component" value="Unassembled WGS sequence"/>
</dbReference>
<dbReference type="CDD" id="cd01949">
    <property type="entry name" value="GGDEF"/>
    <property type="match status" value="1"/>
</dbReference>